<protein>
    <recommendedName>
        <fullName evidence="3">NET domain-containing protein</fullName>
    </recommendedName>
</protein>
<evidence type="ECO:0000313" key="2">
    <source>
        <dbReference type="EMBL" id="QHU29836.1"/>
    </source>
</evidence>
<dbReference type="AlphaFoldDB" id="A0A6C0LFR3"/>
<evidence type="ECO:0000256" key="1">
    <source>
        <dbReference type="SAM" id="Coils"/>
    </source>
</evidence>
<reference evidence="2" key="1">
    <citation type="journal article" date="2020" name="Nature">
        <title>Giant virus diversity and host interactions through global metagenomics.</title>
        <authorList>
            <person name="Schulz F."/>
            <person name="Roux S."/>
            <person name="Paez-Espino D."/>
            <person name="Jungbluth S."/>
            <person name="Walsh D.A."/>
            <person name="Denef V.J."/>
            <person name="McMahon K.D."/>
            <person name="Konstantinidis K.T."/>
            <person name="Eloe-Fadrosh E.A."/>
            <person name="Kyrpides N.C."/>
            <person name="Woyke T."/>
        </authorList>
    </citation>
    <scope>NUCLEOTIDE SEQUENCE</scope>
    <source>
        <strain evidence="2">GVMAG-M-3300027810-10</strain>
    </source>
</reference>
<name>A0A6C0LFR3_9ZZZZ</name>
<accession>A0A6C0LFR3</accession>
<organism evidence="2">
    <name type="scientific">viral metagenome</name>
    <dbReference type="NCBI Taxonomy" id="1070528"/>
    <lineage>
        <taxon>unclassified sequences</taxon>
        <taxon>metagenomes</taxon>
        <taxon>organismal metagenomes</taxon>
    </lineage>
</organism>
<proteinExistence type="predicted"/>
<dbReference type="EMBL" id="MN740497">
    <property type="protein sequence ID" value="QHU29836.1"/>
    <property type="molecule type" value="Genomic_DNA"/>
</dbReference>
<feature type="coiled-coil region" evidence="1">
    <location>
        <begin position="58"/>
        <end position="85"/>
    </location>
</feature>
<sequence>MRSVNQLEPIRKSVEKLSKFHQIEVLKILMDHNIELNENNYGTFINMSELDGGIIDKIINYMEYVDEQELQLKNVEREKGDLKNKFFKANSYHNEEELISMET</sequence>
<keyword evidence="1" id="KW-0175">Coiled coil</keyword>
<evidence type="ECO:0008006" key="3">
    <source>
        <dbReference type="Google" id="ProtNLM"/>
    </source>
</evidence>